<gene>
    <name evidence="2" type="ORF">WJX75_009902</name>
</gene>
<evidence type="ECO:0000256" key="1">
    <source>
        <dbReference type="SAM" id="SignalP"/>
    </source>
</evidence>
<evidence type="ECO:0000313" key="2">
    <source>
        <dbReference type="EMBL" id="KAK9901391.1"/>
    </source>
</evidence>
<sequence length="108" mass="11365">MRSASILAVFALLAVGLGAAGADAELQEFSPVERESFPVGRRLQGFLLPLLAAKKKVEIPKFPLVKKKQFPFIKKAQAPPAVAGATPAVSGAPVVNTGVTVGRRMLQE</sequence>
<reference evidence="2 3" key="1">
    <citation type="journal article" date="2024" name="Nat. Commun.">
        <title>Phylogenomics reveals the evolutionary origins of lichenization in chlorophyte algae.</title>
        <authorList>
            <person name="Puginier C."/>
            <person name="Libourel C."/>
            <person name="Otte J."/>
            <person name="Skaloud P."/>
            <person name="Haon M."/>
            <person name="Grisel S."/>
            <person name="Petersen M."/>
            <person name="Berrin J.G."/>
            <person name="Delaux P.M."/>
            <person name="Dal Grande F."/>
            <person name="Keller J."/>
        </authorList>
    </citation>
    <scope>NUCLEOTIDE SEQUENCE [LARGE SCALE GENOMIC DNA]</scope>
    <source>
        <strain evidence="2 3">SAG 216-7</strain>
    </source>
</reference>
<proteinExistence type="predicted"/>
<dbReference type="Proteomes" id="UP001491310">
    <property type="component" value="Unassembled WGS sequence"/>
</dbReference>
<keyword evidence="3" id="KW-1185">Reference proteome</keyword>
<feature type="signal peptide" evidence="1">
    <location>
        <begin position="1"/>
        <end position="24"/>
    </location>
</feature>
<name>A0ABR2YB81_9CHLO</name>
<organism evidence="2 3">
    <name type="scientific">Coccomyxa subellipsoidea</name>
    <dbReference type="NCBI Taxonomy" id="248742"/>
    <lineage>
        <taxon>Eukaryota</taxon>
        <taxon>Viridiplantae</taxon>
        <taxon>Chlorophyta</taxon>
        <taxon>core chlorophytes</taxon>
        <taxon>Trebouxiophyceae</taxon>
        <taxon>Trebouxiophyceae incertae sedis</taxon>
        <taxon>Coccomyxaceae</taxon>
        <taxon>Coccomyxa</taxon>
    </lineage>
</organism>
<keyword evidence="1" id="KW-0732">Signal</keyword>
<accession>A0ABR2YB81</accession>
<feature type="chain" id="PRO_5045713070" evidence="1">
    <location>
        <begin position="25"/>
        <end position="108"/>
    </location>
</feature>
<comment type="caution">
    <text evidence="2">The sequence shown here is derived from an EMBL/GenBank/DDBJ whole genome shotgun (WGS) entry which is preliminary data.</text>
</comment>
<dbReference type="EMBL" id="JALJOT010000018">
    <property type="protein sequence ID" value="KAK9901391.1"/>
    <property type="molecule type" value="Genomic_DNA"/>
</dbReference>
<evidence type="ECO:0000313" key="3">
    <source>
        <dbReference type="Proteomes" id="UP001491310"/>
    </source>
</evidence>
<protein>
    <submittedName>
        <fullName evidence="2">Uncharacterized protein</fullName>
    </submittedName>
</protein>